<proteinExistence type="predicted"/>
<name>A0A5B2TXJ7_9FLAO</name>
<dbReference type="EMBL" id="VUOE01000001">
    <property type="protein sequence ID" value="KAA2219246.1"/>
    <property type="molecule type" value="Genomic_DNA"/>
</dbReference>
<dbReference type="Proteomes" id="UP000323188">
    <property type="component" value="Unassembled WGS sequence"/>
</dbReference>
<gene>
    <name evidence="1" type="ORF">F0361_06455</name>
</gene>
<accession>A0A5B2TXJ7</accession>
<evidence type="ECO:0000313" key="2">
    <source>
        <dbReference type="Proteomes" id="UP000323188"/>
    </source>
</evidence>
<comment type="caution">
    <text evidence="1">The sequence shown here is derived from an EMBL/GenBank/DDBJ whole genome shotgun (WGS) entry which is preliminary data.</text>
</comment>
<protein>
    <submittedName>
        <fullName evidence="1">Uncharacterized protein</fullName>
    </submittedName>
</protein>
<dbReference type="AlphaFoldDB" id="A0A5B2TXJ7"/>
<dbReference type="RefSeq" id="WP_138256628.1">
    <property type="nucleotide sequence ID" value="NZ_VUOE01000001.1"/>
</dbReference>
<organism evidence="1 2">
    <name type="scientific">Maribacter flavus</name>
    <dbReference type="NCBI Taxonomy" id="1658664"/>
    <lineage>
        <taxon>Bacteria</taxon>
        <taxon>Pseudomonadati</taxon>
        <taxon>Bacteroidota</taxon>
        <taxon>Flavobacteriia</taxon>
        <taxon>Flavobacteriales</taxon>
        <taxon>Flavobacteriaceae</taxon>
        <taxon>Maribacter</taxon>
    </lineage>
</organism>
<sequence>MKDKAFIYEVHYSNFNRYVIPLAEYLVHNSIAKEVILVYDTFTKSEKIQISQDSRISLSPVKNVYRENKGKDNTNTFFFNYSYRITDLYWTYKFKKIGVCTYQLQHGMYAEFLERSFLGYFSAINRKMTYLRYLFSFLVKGRFSIFLYLFNKDFTKSFKINEYIENNKRNKISPLLSDHVFVWGDYWKEWFIKNHYYVALDSFTTVGNPDFHTFIKGKNQTKQPEKICYIAQTFVEDGRMEKSVYKGIIDKLSNAVKDRLIIKLHPRSDRTIFETVVRNKGVLTYDFPITGFYVGHYSSLLALAINEDSKVYLLEVNGEEIPHYFRNTVDHVFTSMEDLSRAILENNKSERTSNISYYFKNMEEHPFSIIGNKLTERVK</sequence>
<evidence type="ECO:0000313" key="1">
    <source>
        <dbReference type="EMBL" id="KAA2219246.1"/>
    </source>
</evidence>
<reference evidence="1 2" key="1">
    <citation type="submission" date="2019-09" db="EMBL/GenBank/DDBJ databases">
        <authorList>
            <person name="Khan S.A."/>
            <person name="Jeon C.O."/>
            <person name="Chun B.H."/>
            <person name="Jeong S.E."/>
        </authorList>
    </citation>
    <scope>NUCLEOTIDE SEQUENCE [LARGE SCALE GENOMIC DNA]</scope>
    <source>
        <strain evidence="1 2">KCTC 42508</strain>
    </source>
</reference>